<feature type="transmembrane region" description="Helical" evidence="9">
    <location>
        <begin position="247"/>
        <end position="265"/>
    </location>
</feature>
<dbReference type="Proteomes" id="UP001271789">
    <property type="component" value="Unassembled WGS sequence"/>
</dbReference>
<name>A0AAE4MJT1_9EURY</name>
<gene>
    <name evidence="10" type="ORF">MsAg5_10490</name>
</gene>
<evidence type="ECO:0000256" key="8">
    <source>
        <dbReference type="SAM" id="MobiDB-lite"/>
    </source>
</evidence>
<keyword evidence="7 9" id="KW-0472">Membrane</keyword>
<evidence type="ECO:0000313" key="11">
    <source>
        <dbReference type="Proteomes" id="UP001271789"/>
    </source>
</evidence>
<dbReference type="InterPro" id="IPR011606">
    <property type="entry name" value="Brnchd-chn_aa_trnsp_permease"/>
</dbReference>
<feature type="transmembrane region" description="Helical" evidence="9">
    <location>
        <begin position="74"/>
        <end position="96"/>
    </location>
</feature>
<dbReference type="PANTHER" id="PTHR34979">
    <property type="entry name" value="INNER MEMBRANE PROTEIN YGAZ"/>
    <property type="match status" value="1"/>
</dbReference>
<dbReference type="Pfam" id="PF03591">
    <property type="entry name" value="AzlC"/>
    <property type="match status" value="1"/>
</dbReference>
<dbReference type="GO" id="GO:1903785">
    <property type="term" value="P:L-valine transmembrane transport"/>
    <property type="evidence" value="ECO:0007669"/>
    <property type="project" value="TreeGrafter"/>
</dbReference>
<evidence type="ECO:0000256" key="3">
    <source>
        <dbReference type="ARBA" id="ARBA00022448"/>
    </source>
</evidence>
<dbReference type="PANTHER" id="PTHR34979:SF1">
    <property type="entry name" value="INNER MEMBRANE PROTEIN YGAZ"/>
    <property type="match status" value="1"/>
</dbReference>
<dbReference type="EMBL" id="JAWDKD010000018">
    <property type="protein sequence ID" value="MDV0447171.1"/>
    <property type="molecule type" value="Genomic_DNA"/>
</dbReference>
<evidence type="ECO:0000256" key="4">
    <source>
        <dbReference type="ARBA" id="ARBA00022475"/>
    </source>
</evidence>
<evidence type="ECO:0000256" key="9">
    <source>
        <dbReference type="SAM" id="Phobius"/>
    </source>
</evidence>
<feature type="compositionally biased region" description="Low complexity" evidence="8">
    <location>
        <begin position="284"/>
        <end position="322"/>
    </location>
</feature>
<evidence type="ECO:0000256" key="6">
    <source>
        <dbReference type="ARBA" id="ARBA00022989"/>
    </source>
</evidence>
<dbReference type="AlphaFoldDB" id="A0AAE4MJT1"/>
<keyword evidence="11" id="KW-1185">Reference proteome</keyword>
<comment type="similarity">
    <text evidence="2">Belongs to the AzlC family.</text>
</comment>
<proteinExistence type="inferred from homology"/>
<feature type="transmembrane region" description="Helical" evidence="9">
    <location>
        <begin position="164"/>
        <end position="187"/>
    </location>
</feature>
<feature type="transmembrane region" description="Helical" evidence="9">
    <location>
        <begin position="193"/>
        <end position="210"/>
    </location>
</feature>
<evidence type="ECO:0008006" key="12">
    <source>
        <dbReference type="Google" id="ProtNLM"/>
    </source>
</evidence>
<evidence type="ECO:0000256" key="2">
    <source>
        <dbReference type="ARBA" id="ARBA00010735"/>
    </source>
</evidence>
<comment type="caution">
    <text evidence="10">The sequence shown here is derived from an EMBL/GenBank/DDBJ whole genome shotgun (WGS) entry which is preliminary data.</text>
</comment>
<organism evidence="10 11">
    <name type="scientific">Methanolapillus africanus</name>
    <dbReference type="NCBI Taxonomy" id="3028297"/>
    <lineage>
        <taxon>Archaea</taxon>
        <taxon>Methanobacteriati</taxon>
        <taxon>Methanobacteriota</taxon>
        <taxon>Stenosarchaea group</taxon>
        <taxon>Methanomicrobia</taxon>
        <taxon>Methanosarcinales</taxon>
        <taxon>Methanosarcinaceae</taxon>
        <taxon>Methanolapillus</taxon>
    </lineage>
</organism>
<keyword evidence="3" id="KW-0813">Transport</keyword>
<evidence type="ECO:0000256" key="5">
    <source>
        <dbReference type="ARBA" id="ARBA00022692"/>
    </source>
</evidence>
<protein>
    <recommendedName>
        <fullName evidence="12">Branched-chain amino acid ABC transporter permease</fullName>
    </recommendedName>
</protein>
<evidence type="ECO:0000313" key="10">
    <source>
        <dbReference type="EMBL" id="MDV0447171.1"/>
    </source>
</evidence>
<keyword evidence="4" id="KW-1003">Cell membrane</keyword>
<evidence type="ECO:0000256" key="7">
    <source>
        <dbReference type="ARBA" id="ARBA00023136"/>
    </source>
</evidence>
<evidence type="ECO:0000256" key="1">
    <source>
        <dbReference type="ARBA" id="ARBA00004651"/>
    </source>
</evidence>
<feature type="region of interest" description="Disordered" evidence="8">
    <location>
        <begin position="271"/>
        <end position="322"/>
    </location>
</feature>
<reference evidence="10" key="1">
    <citation type="submission" date="2023-06" db="EMBL/GenBank/DDBJ databases">
        <title>Genome sequence of Methanosarcinaceae archaeon Ag5.</title>
        <authorList>
            <person name="Protasov E."/>
            <person name="Platt K."/>
            <person name="Poehlein A."/>
            <person name="Daniel R."/>
            <person name="Brune A."/>
        </authorList>
    </citation>
    <scope>NUCLEOTIDE SEQUENCE</scope>
    <source>
        <strain evidence="10">Ag5</strain>
    </source>
</reference>
<keyword evidence="6 9" id="KW-1133">Transmembrane helix</keyword>
<keyword evidence="5 9" id="KW-0812">Transmembrane</keyword>
<comment type="subcellular location">
    <subcellularLocation>
        <location evidence="1">Cell membrane</location>
        <topology evidence="1">Multi-pass membrane protein</topology>
    </subcellularLocation>
</comment>
<accession>A0AAE4MJT1</accession>
<feature type="transmembrane region" description="Helical" evidence="9">
    <location>
        <begin position="48"/>
        <end position="68"/>
    </location>
</feature>
<feature type="transmembrane region" description="Helical" evidence="9">
    <location>
        <begin position="222"/>
        <end position="241"/>
    </location>
</feature>
<sequence>MNACYFYFNYGVFPLTDQSSDHEKKLPAHRPSHLPEGKKNQMIAGAKAGMNIAIGSVPIALSFGILSVTGNPPMPLWAALLMSVLVYSAAAQFNALDMLQAGSSGIQIAVTTFFINIKSLLTSATATEKMDQDIKPGMRAALGFGITDQTFSLLSTSDSKIKGYYALGLEGVSYILWILATLVGILFGGFIPASILSALGIAVYAMYLVLTGEEMLKLKIVLLIFAAAAVMNSFIDYIPILRDMPSSFSFIIIPVICAAIGAYYMERKTKKDPKKENPESADVTAAASTTVGAAGTTGSSGTAGTTGTTGTFGETSPTDGGN</sequence>
<dbReference type="GO" id="GO:0005886">
    <property type="term" value="C:plasma membrane"/>
    <property type="evidence" value="ECO:0007669"/>
    <property type="project" value="UniProtKB-SubCell"/>
</dbReference>